<feature type="compositionally biased region" description="Basic residues" evidence="2">
    <location>
        <begin position="554"/>
        <end position="564"/>
    </location>
</feature>
<keyword evidence="3" id="KW-0472">Membrane</keyword>
<gene>
    <name evidence="4" type="ORF">ACHAWO_009116</name>
</gene>
<proteinExistence type="inferred from homology"/>
<evidence type="ECO:0000256" key="2">
    <source>
        <dbReference type="SAM" id="MobiDB-lite"/>
    </source>
</evidence>
<dbReference type="Gene3D" id="3.20.20.80">
    <property type="entry name" value="Glycosidases"/>
    <property type="match status" value="1"/>
</dbReference>
<evidence type="ECO:0000313" key="4">
    <source>
        <dbReference type="EMBL" id="KAL3785448.1"/>
    </source>
</evidence>
<evidence type="ECO:0000256" key="1">
    <source>
        <dbReference type="ARBA" id="ARBA00009800"/>
    </source>
</evidence>
<sequence length="621" mass="69071">MMHMPIIDLTLSNDAPTLGIVAPEFISTTIDWWTPSKDNGAWADSSVLTANLSSPKLIGAARALSPYFLRIGGSQADMIIYNISTGTNNKDELLDEACRHNLNHCLTQSRWDEVLNFAEATGARLVFTLAYLRNTRLSDDNDSVYYDQQDWDGSNARMLLEYTAKSKHGELGTLYGVELGNELRHKHKATNITRMVAAYDQLRRIVDETWADLNTSTKPKLMGPACTGSNEFSSLIKFIGPHIDIATYHKYHGKGGNPKLASFATSPDFYAHPKSFASQSSAVQKYMIGNNTTINRNNVNSYPSILWVGEGAMAYNSGREGVTNSFISTAWYAAVLSSLSKTQPVSHSVYCRQALIGGYYELISHKTVDPNPDYWMARLWKQLIGRRAIGPIVSNVRKDSLESSKMFAFGCCKAPGQDELLVHSFCGKENDGNAVFVVINVAKSTPFELNITLGTSRTEYILTPKDNQWNARSVMLNGKGPLKVRDDGSLAVSMEGVLRKNFIKTTHVPPKSILFIETHGAVVKQCFEKKPNESSTNTTIKSTMNVNIDNAAKNKTKANHRVHKPSAGNISSHNSRMKHESSELDYYSNSLSTHQTQMSLTFSVGFLALFFSTRYFVRRMR</sequence>
<dbReference type="PANTHER" id="PTHR14363">
    <property type="entry name" value="HEPARANASE-RELATED"/>
    <property type="match status" value="1"/>
</dbReference>
<protein>
    <submittedName>
        <fullName evidence="4">Uncharacterized protein</fullName>
    </submittedName>
</protein>
<keyword evidence="5" id="KW-1185">Reference proteome</keyword>
<dbReference type="InterPro" id="IPR005199">
    <property type="entry name" value="Glyco_hydro_79"/>
</dbReference>
<dbReference type="EMBL" id="JALLPJ020000692">
    <property type="protein sequence ID" value="KAL3785448.1"/>
    <property type="molecule type" value="Genomic_DNA"/>
</dbReference>
<feature type="region of interest" description="Disordered" evidence="2">
    <location>
        <begin position="554"/>
        <end position="576"/>
    </location>
</feature>
<evidence type="ECO:0000256" key="3">
    <source>
        <dbReference type="SAM" id="Phobius"/>
    </source>
</evidence>
<name>A0ABD3PCP8_9STRA</name>
<dbReference type="InterPro" id="IPR017853">
    <property type="entry name" value="GH"/>
</dbReference>
<dbReference type="SUPFAM" id="SSF51445">
    <property type="entry name" value="(Trans)glycosidases"/>
    <property type="match status" value="1"/>
</dbReference>
<organism evidence="4 5">
    <name type="scientific">Cyclotella atomus</name>
    <dbReference type="NCBI Taxonomy" id="382360"/>
    <lineage>
        <taxon>Eukaryota</taxon>
        <taxon>Sar</taxon>
        <taxon>Stramenopiles</taxon>
        <taxon>Ochrophyta</taxon>
        <taxon>Bacillariophyta</taxon>
        <taxon>Coscinodiscophyceae</taxon>
        <taxon>Thalassiosirophycidae</taxon>
        <taxon>Stephanodiscales</taxon>
        <taxon>Stephanodiscaceae</taxon>
        <taxon>Cyclotella</taxon>
    </lineage>
</organism>
<evidence type="ECO:0000313" key="5">
    <source>
        <dbReference type="Proteomes" id="UP001530400"/>
    </source>
</evidence>
<dbReference type="AlphaFoldDB" id="A0ABD3PCP8"/>
<keyword evidence="3" id="KW-1133">Transmembrane helix</keyword>
<dbReference type="Pfam" id="PF03662">
    <property type="entry name" value="Glyco_hydro_79n"/>
    <property type="match status" value="1"/>
</dbReference>
<reference evidence="4 5" key="1">
    <citation type="submission" date="2024-10" db="EMBL/GenBank/DDBJ databases">
        <title>Updated reference genomes for cyclostephanoid diatoms.</title>
        <authorList>
            <person name="Roberts W.R."/>
            <person name="Alverson A.J."/>
        </authorList>
    </citation>
    <scope>NUCLEOTIDE SEQUENCE [LARGE SCALE GENOMIC DNA]</scope>
    <source>
        <strain evidence="4 5">AJA010-31</strain>
    </source>
</reference>
<keyword evidence="3" id="KW-0812">Transmembrane</keyword>
<feature type="transmembrane region" description="Helical" evidence="3">
    <location>
        <begin position="598"/>
        <end position="617"/>
    </location>
</feature>
<dbReference type="PANTHER" id="PTHR14363:SF17">
    <property type="entry name" value="HEPARANASE-LIKE PROTEIN 3"/>
    <property type="match status" value="1"/>
</dbReference>
<comment type="similarity">
    <text evidence="1">Belongs to the glycosyl hydrolase 79 family.</text>
</comment>
<comment type="caution">
    <text evidence="4">The sequence shown here is derived from an EMBL/GenBank/DDBJ whole genome shotgun (WGS) entry which is preliminary data.</text>
</comment>
<accession>A0ABD3PCP8</accession>
<dbReference type="Proteomes" id="UP001530400">
    <property type="component" value="Unassembled WGS sequence"/>
</dbReference>